<dbReference type="eggNOG" id="COG0530">
    <property type="taxonomic scope" value="Bacteria"/>
</dbReference>
<evidence type="ECO:0000256" key="1">
    <source>
        <dbReference type="ARBA" id="ARBA00004141"/>
    </source>
</evidence>
<feature type="transmembrane region" description="Helical" evidence="5">
    <location>
        <begin position="12"/>
        <end position="32"/>
    </location>
</feature>
<feature type="transmembrane region" description="Helical" evidence="5">
    <location>
        <begin position="44"/>
        <end position="63"/>
    </location>
</feature>
<keyword evidence="4 5" id="KW-0472">Membrane</keyword>
<organism evidence="7">
    <name type="scientific">Chelativorans sp. (strain BNC1)</name>
    <dbReference type="NCBI Taxonomy" id="266779"/>
    <lineage>
        <taxon>Bacteria</taxon>
        <taxon>Pseudomonadati</taxon>
        <taxon>Pseudomonadota</taxon>
        <taxon>Alphaproteobacteria</taxon>
        <taxon>Hyphomicrobiales</taxon>
        <taxon>Phyllobacteriaceae</taxon>
        <taxon>Chelativorans</taxon>
    </lineage>
</organism>
<name>Q11J54_CHESB</name>
<comment type="subcellular location">
    <subcellularLocation>
        <location evidence="1">Membrane</location>
        <topology evidence="1">Multi-pass membrane protein</topology>
    </subcellularLocation>
</comment>
<dbReference type="STRING" id="266779.Meso_1175"/>
<feature type="transmembrane region" description="Helical" evidence="5">
    <location>
        <begin position="222"/>
        <end position="241"/>
    </location>
</feature>
<feature type="transmembrane region" description="Helical" evidence="5">
    <location>
        <begin position="328"/>
        <end position="347"/>
    </location>
</feature>
<dbReference type="AlphaFoldDB" id="Q11J54"/>
<keyword evidence="2 5" id="KW-0812">Transmembrane</keyword>
<proteinExistence type="predicted"/>
<feature type="transmembrane region" description="Helical" evidence="5">
    <location>
        <begin position="296"/>
        <end position="316"/>
    </location>
</feature>
<dbReference type="KEGG" id="mes:Meso_1175"/>
<evidence type="ECO:0000256" key="2">
    <source>
        <dbReference type="ARBA" id="ARBA00022692"/>
    </source>
</evidence>
<dbReference type="GO" id="GO:0055085">
    <property type="term" value="P:transmembrane transport"/>
    <property type="evidence" value="ECO:0007669"/>
    <property type="project" value="InterPro"/>
</dbReference>
<feature type="domain" description="Sodium/calcium exchanger membrane region" evidence="6">
    <location>
        <begin position="201"/>
        <end position="324"/>
    </location>
</feature>
<evidence type="ECO:0000313" key="7">
    <source>
        <dbReference type="EMBL" id="ABG62571.1"/>
    </source>
</evidence>
<sequence length="348" mass="36122">MDGLPVNTQDFPIWVNAAVFLAASIVVWSGGVRLTIYVDRISTLTRLGQVFAGMLLLGCVTSLPEVANVITASSAGIPALAVNNLLGSAAINVFFLAIGDAVVRRDALTSIVASPATLMMSVLCMLVLIAVAVAITTGDILLYGVGAWGLALAAVSVVSFWLSSGYADRSPWKVSDKREESKAEAETGEERGPLSEAVWKAALAGAVIFAAGYVLSQTGDALAQQTGLGAGMVGFALIGVATSTPELSTIIQSIRLRRYEMAFGQVLGTNFVNLSLIVLADAVFPGAAVINELGRFEVLSSLLAAGLIGIFIVGLLERRDAAVLRMGYDSLAVVVLFLGGLAALAFVQ</sequence>
<evidence type="ECO:0000256" key="5">
    <source>
        <dbReference type="SAM" id="Phobius"/>
    </source>
</evidence>
<feature type="transmembrane region" description="Helical" evidence="5">
    <location>
        <begin position="262"/>
        <end position="284"/>
    </location>
</feature>
<dbReference type="GO" id="GO:0016020">
    <property type="term" value="C:membrane"/>
    <property type="evidence" value="ECO:0007669"/>
    <property type="project" value="UniProtKB-SubCell"/>
</dbReference>
<evidence type="ECO:0000256" key="3">
    <source>
        <dbReference type="ARBA" id="ARBA00022989"/>
    </source>
</evidence>
<evidence type="ECO:0000256" key="4">
    <source>
        <dbReference type="ARBA" id="ARBA00023136"/>
    </source>
</evidence>
<dbReference type="Gene3D" id="1.20.1420.30">
    <property type="entry name" value="NCX, central ion-binding region"/>
    <property type="match status" value="2"/>
</dbReference>
<dbReference type="InterPro" id="IPR044880">
    <property type="entry name" value="NCX_ion-bd_dom_sf"/>
</dbReference>
<dbReference type="EMBL" id="CP000390">
    <property type="protein sequence ID" value="ABG62571.1"/>
    <property type="molecule type" value="Genomic_DNA"/>
</dbReference>
<dbReference type="HOGENOM" id="CLU_007948_2_0_5"/>
<evidence type="ECO:0000259" key="6">
    <source>
        <dbReference type="Pfam" id="PF01699"/>
    </source>
</evidence>
<reference evidence="7" key="1">
    <citation type="submission" date="2006-06" db="EMBL/GenBank/DDBJ databases">
        <title>Complete sequence of chromosome of Chelativorans sp. BNC1.</title>
        <authorList>
            <consortium name="US DOE Joint Genome Institute"/>
            <person name="Copeland A."/>
            <person name="Lucas S."/>
            <person name="Lapidus A."/>
            <person name="Barry K."/>
            <person name="Detter J.C."/>
            <person name="Glavina del Rio T."/>
            <person name="Hammon N."/>
            <person name="Israni S."/>
            <person name="Dalin E."/>
            <person name="Tice H."/>
            <person name="Pitluck S."/>
            <person name="Chertkov O."/>
            <person name="Brettin T."/>
            <person name="Bruce D."/>
            <person name="Han C."/>
            <person name="Tapia R."/>
            <person name="Gilna P."/>
            <person name="Schmutz J."/>
            <person name="Larimer F."/>
            <person name="Land M."/>
            <person name="Hauser L."/>
            <person name="Kyrpides N."/>
            <person name="Mikhailova N."/>
            <person name="Richardson P."/>
        </authorList>
    </citation>
    <scope>NUCLEOTIDE SEQUENCE</scope>
    <source>
        <strain evidence="7">BNC1</strain>
    </source>
</reference>
<feature type="transmembrane region" description="Helical" evidence="5">
    <location>
        <begin position="75"/>
        <end position="99"/>
    </location>
</feature>
<keyword evidence="3 5" id="KW-1133">Transmembrane helix</keyword>
<feature type="domain" description="Sodium/calcium exchanger membrane region" evidence="6">
    <location>
        <begin position="17"/>
        <end position="145"/>
    </location>
</feature>
<accession>Q11J54</accession>
<dbReference type="Pfam" id="PF01699">
    <property type="entry name" value="Na_Ca_ex"/>
    <property type="match status" value="2"/>
</dbReference>
<feature type="transmembrane region" description="Helical" evidence="5">
    <location>
        <begin position="141"/>
        <end position="163"/>
    </location>
</feature>
<gene>
    <name evidence="7" type="ordered locus">Meso_1175</name>
</gene>
<feature type="transmembrane region" description="Helical" evidence="5">
    <location>
        <begin position="111"/>
        <end position="135"/>
    </location>
</feature>
<protein>
    <submittedName>
        <fullName evidence="7">Sodium/calcium exchanger membrane region</fullName>
    </submittedName>
</protein>
<dbReference type="InterPro" id="IPR004837">
    <property type="entry name" value="NaCa_Exmemb"/>
</dbReference>